<evidence type="ECO:0000313" key="2">
    <source>
        <dbReference type="Proteomes" id="UP000242637"/>
    </source>
</evidence>
<dbReference type="GeneID" id="63460544"/>
<proteinExistence type="predicted"/>
<gene>
    <name evidence="1" type="ORF">SAMEA4475696_00256</name>
</gene>
<dbReference type="Proteomes" id="UP000242637">
    <property type="component" value="Chromosome 1"/>
</dbReference>
<name>A0A239V810_9MICO</name>
<protein>
    <submittedName>
        <fullName evidence="1">Sulfur acquisition oxidoreductase, SfnB family</fullName>
    </submittedName>
</protein>
<dbReference type="GO" id="GO:0016627">
    <property type="term" value="F:oxidoreductase activity, acting on the CH-CH group of donors"/>
    <property type="evidence" value="ECO:0007669"/>
    <property type="project" value="InterPro"/>
</dbReference>
<sequence length="382" mass="41030">MNTATPTLGRSTGVNPHLINHERYATALTTVAAQATDVDAHRVDPRTAMHEILRSGIFEPTLTPLANGTTAVNIQDSTQVLADLAYECMTTAFTTWAHRMVLDFFARGQRSPLAEEIFTELRCGHRTGVTAMAAGMKALAGLEPLPVQGRRNRDGSITASGRITWASNLIAGSVIVLPVEIHDKNAPNRSPEQVVAFLDYETSGLTVRHISGLLALEATTSGMLLLEDVHIPATHVLCTNFTSFAKAFRPSFLLHQSALALGLAQRCLAEASANTGHTPSHPLQTTVENLHSHLETLTNSWKHMSATPERIAPIDLLQLRLDAALTAAHAAHVESSTAGGAGYIATSGPARRLREASFFPVQSPSEGQLRWEISSLISSMSS</sequence>
<accession>A0A239V810</accession>
<dbReference type="SUPFAM" id="SSF56645">
    <property type="entry name" value="Acyl-CoA dehydrogenase NM domain-like"/>
    <property type="match status" value="1"/>
</dbReference>
<dbReference type="Gene3D" id="2.40.110.10">
    <property type="entry name" value="Butyryl-CoA Dehydrogenase, subunit A, domain 2"/>
    <property type="match status" value="1"/>
</dbReference>
<dbReference type="InterPro" id="IPR009100">
    <property type="entry name" value="AcylCoA_DH/oxidase_NM_dom_sf"/>
</dbReference>
<keyword evidence="2" id="KW-1185">Reference proteome</keyword>
<dbReference type="InterPro" id="IPR046373">
    <property type="entry name" value="Acyl-CoA_Oxase/DH_mid-dom_sf"/>
</dbReference>
<reference evidence="1 2" key="1">
    <citation type="submission" date="2017-06" db="EMBL/GenBank/DDBJ databases">
        <authorList>
            <consortium name="Pathogen Informatics"/>
        </authorList>
    </citation>
    <scope>NUCLEOTIDE SEQUENCE [LARGE SCALE GENOMIC DNA]</scope>
    <source>
        <strain evidence="1 2">NCTC13039</strain>
    </source>
</reference>
<dbReference type="AlphaFoldDB" id="A0A239V810"/>
<dbReference type="OrthoDB" id="3258691at2"/>
<evidence type="ECO:0000313" key="1">
    <source>
        <dbReference type="EMBL" id="SNV17633.1"/>
    </source>
</evidence>
<dbReference type="KEGG" id="dco:SAMEA4475696_0256"/>
<dbReference type="STRING" id="1121387.GCA_000429885_01458"/>
<organism evidence="1 2">
    <name type="scientific">Dermatophilus congolensis</name>
    <dbReference type="NCBI Taxonomy" id="1863"/>
    <lineage>
        <taxon>Bacteria</taxon>
        <taxon>Bacillati</taxon>
        <taxon>Actinomycetota</taxon>
        <taxon>Actinomycetes</taxon>
        <taxon>Micrococcales</taxon>
        <taxon>Dermatophilaceae</taxon>
        <taxon>Dermatophilus</taxon>
    </lineage>
</organism>
<dbReference type="EMBL" id="LT906453">
    <property type="protein sequence ID" value="SNV17633.1"/>
    <property type="molecule type" value="Genomic_DNA"/>
</dbReference>
<dbReference type="RefSeq" id="WP_028327355.1">
    <property type="nucleotide sequence ID" value="NZ_JAAFNI010000001.1"/>
</dbReference>